<gene>
    <name evidence="2" type="ORF">TBRA_LOCUS6349</name>
</gene>
<feature type="compositionally biased region" description="Basic and acidic residues" evidence="1">
    <location>
        <begin position="308"/>
        <end position="322"/>
    </location>
</feature>
<evidence type="ECO:0000256" key="1">
    <source>
        <dbReference type="SAM" id="MobiDB-lite"/>
    </source>
</evidence>
<reference evidence="2 3" key="1">
    <citation type="submission" date="2020-02" db="EMBL/GenBank/DDBJ databases">
        <authorList>
            <person name="Ferguson B K."/>
        </authorList>
    </citation>
    <scope>NUCLEOTIDE SEQUENCE [LARGE SCALE GENOMIC DNA]</scope>
</reference>
<accession>A0A6H5II48</accession>
<dbReference type="GO" id="GO:0008081">
    <property type="term" value="F:phosphoric diester hydrolase activity"/>
    <property type="evidence" value="ECO:0007669"/>
    <property type="project" value="InterPro"/>
</dbReference>
<feature type="compositionally biased region" description="Acidic residues" evidence="1">
    <location>
        <begin position="9"/>
        <end position="20"/>
    </location>
</feature>
<dbReference type="AlphaFoldDB" id="A0A6H5II48"/>
<dbReference type="OrthoDB" id="2434995at2759"/>
<feature type="compositionally biased region" description="Basic and acidic residues" evidence="1">
    <location>
        <begin position="199"/>
        <end position="213"/>
    </location>
</feature>
<evidence type="ECO:0000313" key="2">
    <source>
        <dbReference type="EMBL" id="CAB0034451.1"/>
    </source>
</evidence>
<feature type="region of interest" description="Disordered" evidence="1">
    <location>
        <begin position="260"/>
        <end position="322"/>
    </location>
</feature>
<sequence>MSFDNILCENEEDEKENEYDDEKKEELRLKHEEDDKNCIRVCAHRGAGFDYPENSLSAFRNCNNRLCYVSECLQDSMRVKKITLLFYNPIQANFDCSVLRFLFSSCFQSGLECSEVGTASVYDIYFCAATCTTIEVVPKSTSFETSDLSEKKDNLSLVDEDDIHLVVTDDEEIEQETNNSIDEDIELTDESSKASSVEPFKEDKGNESDEKQKSEKHKRKKRKKATAVLIEEAGIGPEFDNGVRHKRRSAKYAEEMIRKEIQNQDDDSSQDDNDTKEPQSNALIPASAPTLPAPNKRNQTDIMDENLEQPKKRIKTSTEKTDEKTLVAKQSMDQKLAINDKVIENVDKHNSTTNLKVRELVKQISQEDVRKKFKLMTREEMEALCIQKVTECLTNRGEIGKLRDEVRQAQLANESLKGKAATLLKMCNNFESVLTRINQDRVTQAGKFQPPIKINRSVGLQVNLTLKTSANASLNSSLNSSFNTNLNTSQTPNKVVINQRNFNTSTGLATLSPRKTIKTRSPRTVEITSTTTTSTIINPVTTTTPVVTIAAKPTSTESGKRNFTLQQVLLNTGPIVRQNPMTLQKNNSKKSDLIDLTDEEDKNNNSSSIKPVLLTM</sequence>
<feature type="compositionally biased region" description="Acidic residues" evidence="1">
    <location>
        <begin position="172"/>
        <end position="189"/>
    </location>
</feature>
<dbReference type="Gene3D" id="3.20.20.190">
    <property type="entry name" value="Phosphatidylinositol (PI) phosphodiesterase"/>
    <property type="match status" value="1"/>
</dbReference>
<evidence type="ECO:0000313" key="3">
    <source>
        <dbReference type="Proteomes" id="UP000479190"/>
    </source>
</evidence>
<feature type="region of interest" description="Disordered" evidence="1">
    <location>
        <begin position="1"/>
        <end position="23"/>
    </location>
</feature>
<feature type="compositionally biased region" description="Basic residues" evidence="1">
    <location>
        <begin position="214"/>
        <end position="225"/>
    </location>
</feature>
<dbReference type="EMBL" id="CADCXV010000742">
    <property type="protein sequence ID" value="CAB0034451.1"/>
    <property type="molecule type" value="Genomic_DNA"/>
</dbReference>
<name>A0A6H5II48_9HYME</name>
<feature type="compositionally biased region" description="Acidic residues" evidence="1">
    <location>
        <begin position="263"/>
        <end position="274"/>
    </location>
</feature>
<protein>
    <submittedName>
        <fullName evidence="2">Uncharacterized protein</fullName>
    </submittedName>
</protein>
<feature type="region of interest" description="Disordered" evidence="1">
    <location>
        <begin position="172"/>
        <end position="225"/>
    </location>
</feature>
<feature type="region of interest" description="Disordered" evidence="1">
    <location>
        <begin position="581"/>
        <end position="616"/>
    </location>
</feature>
<dbReference type="InterPro" id="IPR017946">
    <property type="entry name" value="PLC-like_Pdiesterase_TIM-brl"/>
</dbReference>
<dbReference type="GO" id="GO:0006629">
    <property type="term" value="P:lipid metabolic process"/>
    <property type="evidence" value="ECO:0007669"/>
    <property type="project" value="InterPro"/>
</dbReference>
<proteinExistence type="predicted"/>
<organism evidence="2 3">
    <name type="scientific">Trichogramma brassicae</name>
    <dbReference type="NCBI Taxonomy" id="86971"/>
    <lineage>
        <taxon>Eukaryota</taxon>
        <taxon>Metazoa</taxon>
        <taxon>Ecdysozoa</taxon>
        <taxon>Arthropoda</taxon>
        <taxon>Hexapoda</taxon>
        <taxon>Insecta</taxon>
        <taxon>Pterygota</taxon>
        <taxon>Neoptera</taxon>
        <taxon>Endopterygota</taxon>
        <taxon>Hymenoptera</taxon>
        <taxon>Apocrita</taxon>
        <taxon>Proctotrupomorpha</taxon>
        <taxon>Chalcidoidea</taxon>
        <taxon>Trichogrammatidae</taxon>
        <taxon>Trichogramma</taxon>
    </lineage>
</organism>
<keyword evidence="3" id="KW-1185">Reference proteome</keyword>
<dbReference type="Proteomes" id="UP000479190">
    <property type="component" value="Unassembled WGS sequence"/>
</dbReference>
<dbReference type="SUPFAM" id="SSF51695">
    <property type="entry name" value="PLC-like phosphodiesterases"/>
    <property type="match status" value="1"/>
</dbReference>